<gene>
    <name evidence="6" type="ORF">ABS311_20260</name>
</gene>
<keyword evidence="1" id="KW-0175">Coiled coil</keyword>
<dbReference type="InterPro" id="IPR003660">
    <property type="entry name" value="HAMP_dom"/>
</dbReference>
<dbReference type="CDD" id="cd01949">
    <property type="entry name" value="GGDEF"/>
    <property type="match status" value="1"/>
</dbReference>
<dbReference type="Pfam" id="PF00990">
    <property type="entry name" value="GGDEF"/>
    <property type="match status" value="1"/>
</dbReference>
<evidence type="ECO:0000259" key="3">
    <source>
        <dbReference type="PROSITE" id="PS50883"/>
    </source>
</evidence>
<feature type="domain" description="HAMP" evidence="4">
    <location>
        <begin position="294"/>
        <end position="347"/>
    </location>
</feature>
<comment type="caution">
    <text evidence="6">The sequence shown here is derived from an EMBL/GenBank/DDBJ whole genome shotgun (WGS) entry which is preliminary data.</text>
</comment>
<dbReference type="InterPro" id="IPR000160">
    <property type="entry name" value="GGDEF_dom"/>
</dbReference>
<dbReference type="SMART" id="SM00052">
    <property type="entry name" value="EAL"/>
    <property type="match status" value="1"/>
</dbReference>
<evidence type="ECO:0000256" key="2">
    <source>
        <dbReference type="SAM" id="Phobius"/>
    </source>
</evidence>
<dbReference type="Gene3D" id="3.30.70.270">
    <property type="match status" value="1"/>
</dbReference>
<evidence type="ECO:0000259" key="5">
    <source>
        <dbReference type="PROSITE" id="PS50887"/>
    </source>
</evidence>
<dbReference type="PANTHER" id="PTHR33121">
    <property type="entry name" value="CYCLIC DI-GMP PHOSPHODIESTERASE PDEF"/>
    <property type="match status" value="1"/>
</dbReference>
<dbReference type="InterPro" id="IPR001633">
    <property type="entry name" value="EAL_dom"/>
</dbReference>
<dbReference type="CDD" id="cd01948">
    <property type="entry name" value="EAL"/>
    <property type="match status" value="1"/>
</dbReference>
<reference evidence="6 7" key="1">
    <citation type="submission" date="2024-06" db="EMBL/GenBank/DDBJ databases">
        <authorList>
            <person name="Chen R.Y."/>
        </authorList>
    </citation>
    <scope>NUCLEOTIDE SEQUENCE [LARGE SCALE GENOMIC DNA]</scope>
    <source>
        <strain evidence="6 7">D2</strain>
    </source>
</reference>
<dbReference type="PROSITE" id="PS50887">
    <property type="entry name" value="GGDEF"/>
    <property type="match status" value="1"/>
</dbReference>
<keyword evidence="2" id="KW-0812">Transmembrane</keyword>
<evidence type="ECO:0000256" key="1">
    <source>
        <dbReference type="SAM" id="Coils"/>
    </source>
</evidence>
<dbReference type="NCBIfam" id="TIGR00254">
    <property type="entry name" value="GGDEF"/>
    <property type="match status" value="1"/>
</dbReference>
<dbReference type="PROSITE" id="PS50885">
    <property type="entry name" value="HAMP"/>
    <property type="match status" value="1"/>
</dbReference>
<dbReference type="PANTHER" id="PTHR33121:SF79">
    <property type="entry name" value="CYCLIC DI-GMP PHOSPHODIESTERASE PDED-RELATED"/>
    <property type="match status" value="1"/>
</dbReference>
<dbReference type="InterPro" id="IPR050706">
    <property type="entry name" value="Cyclic-di-GMP_PDE-like"/>
</dbReference>
<dbReference type="Proteomes" id="UP001467690">
    <property type="component" value="Unassembled WGS sequence"/>
</dbReference>
<proteinExistence type="predicted"/>
<dbReference type="RefSeq" id="WP_143871346.1">
    <property type="nucleotide sequence ID" value="NZ_CP041660.1"/>
</dbReference>
<dbReference type="SMART" id="SM00267">
    <property type="entry name" value="GGDEF"/>
    <property type="match status" value="1"/>
</dbReference>
<evidence type="ECO:0000259" key="4">
    <source>
        <dbReference type="PROSITE" id="PS50885"/>
    </source>
</evidence>
<protein>
    <submittedName>
        <fullName evidence="6">EAL domain-containing protein</fullName>
    </submittedName>
</protein>
<sequence>MALRTLNHNIFRLVGGLLVFTTFAILFAVWLATSNHARQQVERELQITQSVFKQVISSREQQLFNSAELLTEDFGFRQAVATRDSATIMSVIENHGQRISADIMALITLDNNVVASTASSLQSAQTFPQQQLLKQAIQDGGAIFFLPLGERLYQIILLTVDAPTPIAVALVGFEIDLELVEDLKAITKLDITVEFNLKDEIKQQISSLPEGISASLSEQTEWDYSFFRLPFVHSQMYASEKFEISELDGQKVWIILSANVQKLFADFNFLQFKITLISMLSIILTLILGAIFSKNLTLPITNLAIMAQGIARGDYNKNIQIVANAKEINNLSIAFKSMQENIVSREAEIQYQASHDLLTRLYNRYEIANIIEQQLTEKQSFVVVGIKINDFRRISDTFGYPIGDACLQQIAKRLLVLRGQSARIGGSELLWIPKSTDVSQIDIYDMRQSLEKTYYFENNIEVNLKISVAILNLPDDGIELDTIFRRMNLTLEDAKSQANYLQIYKQSLEEKYLRKLEILNELKNALNGEDTDLAMFYQPKYHIQRTRVEKMEALIRWHHKKLGFISPELFIPLAEQAGLINQLTNWVIRRVTFDISHWHGQATDLQVAVNLSVHDVVNPKLQRVILTALKEFKVAQNKLAFEITESDLMDDPQTAIEQLKLLRSAGFELAIDDFGTGYSSLAYLKSMPVSELKVDKSFVLNLATQKEDQTIVKSIFSLARNFNLQLVAEGVEDLATLELLAQWGCDWIQGYYISKPMPADAVSGWMNEYSKQNWTKKCEESGL</sequence>
<dbReference type="SUPFAM" id="SSF141868">
    <property type="entry name" value="EAL domain-like"/>
    <property type="match status" value="1"/>
</dbReference>
<dbReference type="Pfam" id="PF14827">
    <property type="entry name" value="dCache_3"/>
    <property type="match status" value="1"/>
</dbReference>
<dbReference type="Pfam" id="PF00563">
    <property type="entry name" value="EAL"/>
    <property type="match status" value="1"/>
</dbReference>
<dbReference type="InterPro" id="IPR035919">
    <property type="entry name" value="EAL_sf"/>
</dbReference>
<feature type="transmembrane region" description="Helical" evidence="2">
    <location>
        <begin position="12"/>
        <end position="33"/>
    </location>
</feature>
<evidence type="ECO:0000313" key="7">
    <source>
        <dbReference type="Proteomes" id="UP001467690"/>
    </source>
</evidence>
<keyword evidence="2" id="KW-1133">Transmembrane helix</keyword>
<dbReference type="PROSITE" id="PS50883">
    <property type="entry name" value="EAL"/>
    <property type="match status" value="1"/>
</dbReference>
<keyword evidence="7" id="KW-1185">Reference proteome</keyword>
<dbReference type="InterPro" id="IPR029150">
    <property type="entry name" value="dCache_3"/>
</dbReference>
<dbReference type="Gene3D" id="6.10.340.10">
    <property type="match status" value="1"/>
</dbReference>
<dbReference type="SUPFAM" id="SSF158472">
    <property type="entry name" value="HAMP domain-like"/>
    <property type="match status" value="1"/>
</dbReference>
<organism evidence="6 7">
    <name type="scientific">Catenovulum sediminis</name>
    <dbReference type="NCBI Taxonomy" id="1740262"/>
    <lineage>
        <taxon>Bacteria</taxon>
        <taxon>Pseudomonadati</taxon>
        <taxon>Pseudomonadota</taxon>
        <taxon>Gammaproteobacteria</taxon>
        <taxon>Alteromonadales</taxon>
        <taxon>Alteromonadaceae</taxon>
        <taxon>Catenovulum</taxon>
    </lineage>
</organism>
<keyword evidence="2" id="KW-0472">Membrane</keyword>
<feature type="coiled-coil region" evidence="1">
    <location>
        <begin position="491"/>
        <end position="529"/>
    </location>
</feature>
<dbReference type="InterPro" id="IPR029787">
    <property type="entry name" value="Nucleotide_cyclase"/>
</dbReference>
<dbReference type="Gene3D" id="3.20.20.450">
    <property type="entry name" value="EAL domain"/>
    <property type="match status" value="1"/>
</dbReference>
<dbReference type="InterPro" id="IPR043128">
    <property type="entry name" value="Rev_trsase/Diguanyl_cyclase"/>
</dbReference>
<evidence type="ECO:0000313" key="6">
    <source>
        <dbReference type="EMBL" id="MER2494212.1"/>
    </source>
</evidence>
<name>A0ABV1RNG5_9ALTE</name>
<feature type="transmembrane region" description="Helical" evidence="2">
    <location>
        <begin position="272"/>
        <end position="292"/>
    </location>
</feature>
<feature type="domain" description="EAL" evidence="3">
    <location>
        <begin position="515"/>
        <end position="770"/>
    </location>
</feature>
<feature type="domain" description="GGDEF" evidence="5">
    <location>
        <begin position="379"/>
        <end position="506"/>
    </location>
</feature>
<dbReference type="SUPFAM" id="SSF55073">
    <property type="entry name" value="Nucleotide cyclase"/>
    <property type="match status" value="1"/>
</dbReference>
<dbReference type="EMBL" id="JBELOE010000284">
    <property type="protein sequence ID" value="MER2494212.1"/>
    <property type="molecule type" value="Genomic_DNA"/>
</dbReference>
<accession>A0ABV1RNG5</accession>
<dbReference type="CDD" id="cd06225">
    <property type="entry name" value="HAMP"/>
    <property type="match status" value="1"/>
</dbReference>
<dbReference type="PROSITE" id="PS51419">
    <property type="entry name" value="RAB"/>
    <property type="match status" value="1"/>
</dbReference>